<keyword evidence="10" id="KW-0408">Iron</keyword>
<evidence type="ECO:0000313" key="15">
    <source>
        <dbReference type="Proteomes" id="UP001218218"/>
    </source>
</evidence>
<gene>
    <name evidence="14" type="ORF">DFH08DRAFT_803278</name>
</gene>
<dbReference type="GO" id="GO:0016705">
    <property type="term" value="F:oxidoreductase activity, acting on paired donors, with incorporation or reduction of molecular oxygen"/>
    <property type="evidence" value="ECO:0007669"/>
    <property type="project" value="InterPro"/>
</dbReference>
<evidence type="ECO:0000256" key="6">
    <source>
        <dbReference type="ARBA" id="ARBA00022692"/>
    </source>
</evidence>
<comment type="caution">
    <text evidence="14">The sequence shown here is derived from an EMBL/GenBank/DDBJ whole genome shotgun (WGS) entry which is preliminary data.</text>
</comment>
<feature type="region of interest" description="Disordered" evidence="13">
    <location>
        <begin position="390"/>
        <end position="413"/>
    </location>
</feature>
<protein>
    <recommendedName>
        <fullName evidence="16">Cytochrome P450</fullName>
    </recommendedName>
</protein>
<dbReference type="PROSITE" id="PS51257">
    <property type="entry name" value="PROKAR_LIPOPROTEIN"/>
    <property type="match status" value="1"/>
</dbReference>
<dbReference type="AlphaFoldDB" id="A0AAD7EWI3"/>
<evidence type="ECO:0000256" key="4">
    <source>
        <dbReference type="ARBA" id="ARBA00010617"/>
    </source>
</evidence>
<evidence type="ECO:0000256" key="9">
    <source>
        <dbReference type="ARBA" id="ARBA00023002"/>
    </source>
</evidence>
<dbReference type="GO" id="GO:0004497">
    <property type="term" value="F:monooxygenase activity"/>
    <property type="evidence" value="ECO:0007669"/>
    <property type="project" value="UniProtKB-KW"/>
</dbReference>
<evidence type="ECO:0000313" key="14">
    <source>
        <dbReference type="EMBL" id="KAJ7355231.1"/>
    </source>
</evidence>
<keyword evidence="15" id="KW-1185">Reference proteome</keyword>
<dbReference type="GO" id="GO:0020037">
    <property type="term" value="F:heme binding"/>
    <property type="evidence" value="ECO:0007669"/>
    <property type="project" value="InterPro"/>
</dbReference>
<reference evidence="14" key="1">
    <citation type="submission" date="2023-03" db="EMBL/GenBank/DDBJ databases">
        <title>Massive genome expansion in bonnet fungi (Mycena s.s.) driven by repeated elements and novel gene families across ecological guilds.</title>
        <authorList>
            <consortium name="Lawrence Berkeley National Laboratory"/>
            <person name="Harder C.B."/>
            <person name="Miyauchi S."/>
            <person name="Viragh M."/>
            <person name="Kuo A."/>
            <person name="Thoen E."/>
            <person name="Andreopoulos B."/>
            <person name="Lu D."/>
            <person name="Skrede I."/>
            <person name="Drula E."/>
            <person name="Henrissat B."/>
            <person name="Morin E."/>
            <person name="Kohler A."/>
            <person name="Barry K."/>
            <person name="LaButti K."/>
            <person name="Morin E."/>
            <person name="Salamov A."/>
            <person name="Lipzen A."/>
            <person name="Mereny Z."/>
            <person name="Hegedus B."/>
            <person name="Baldrian P."/>
            <person name="Stursova M."/>
            <person name="Weitz H."/>
            <person name="Taylor A."/>
            <person name="Grigoriev I.V."/>
            <person name="Nagy L.G."/>
            <person name="Martin F."/>
            <person name="Kauserud H."/>
        </authorList>
    </citation>
    <scope>NUCLEOTIDE SEQUENCE</scope>
    <source>
        <strain evidence="14">CBHHK002</strain>
    </source>
</reference>
<dbReference type="PANTHER" id="PTHR24305">
    <property type="entry name" value="CYTOCHROME P450"/>
    <property type="match status" value="1"/>
</dbReference>
<dbReference type="Pfam" id="PF00067">
    <property type="entry name" value="p450"/>
    <property type="match status" value="2"/>
</dbReference>
<keyword evidence="9" id="KW-0560">Oxidoreductase</keyword>
<dbReference type="EMBL" id="JARIHO010000009">
    <property type="protein sequence ID" value="KAJ7355231.1"/>
    <property type="molecule type" value="Genomic_DNA"/>
</dbReference>
<keyword evidence="12" id="KW-0472">Membrane</keyword>
<evidence type="ECO:0000256" key="3">
    <source>
        <dbReference type="ARBA" id="ARBA00004721"/>
    </source>
</evidence>
<dbReference type="GO" id="GO:0005506">
    <property type="term" value="F:iron ion binding"/>
    <property type="evidence" value="ECO:0007669"/>
    <property type="project" value="InterPro"/>
</dbReference>
<organism evidence="14 15">
    <name type="scientific">Mycena albidolilacea</name>
    <dbReference type="NCBI Taxonomy" id="1033008"/>
    <lineage>
        <taxon>Eukaryota</taxon>
        <taxon>Fungi</taxon>
        <taxon>Dikarya</taxon>
        <taxon>Basidiomycota</taxon>
        <taxon>Agaricomycotina</taxon>
        <taxon>Agaricomycetes</taxon>
        <taxon>Agaricomycetidae</taxon>
        <taxon>Agaricales</taxon>
        <taxon>Marasmiineae</taxon>
        <taxon>Mycenaceae</taxon>
        <taxon>Mycena</taxon>
    </lineage>
</organism>
<keyword evidence="8" id="KW-1133">Transmembrane helix</keyword>
<sequence>MDPKDLLSAPSPSSAEMVSTQSPIAIFACLPVRHQMNQYPSEYPRMIGFGDEMRWVWVGGCSGGGRGGRVREGSGIRQVVHKPHMAFGNCAKPQAFSKLIQERSSFQLWDGCPACHWVCGCCGINVETRMDGTFKIVFMQEHLRSEKNHAWCQTESLLRDKRGDRNRARLRIEPPTIFTRWLASISGEPVSIVPEFGNCDADREPSRGLAIHDTEARYYESGGTGVYMNSIGFSLICGSSYSKRELCERWEEGDKLQGDETKECQMKAVDFFEETGDKGCPRRRSMMNMPRCIWKELEANQQPKAVREIITLSLERDSCTVHGSDSLLALRGMDLTCAAALEDLPRIQVLCTRNTCDHHRIGWQTPNRWIEIPVPPPNLPTLRDVGTKGVKKGVWKGDRDGTQMKGGEGGGLHEKRVHANSIQDQPTSHRLEFGAQGFDSLRLDLEAAILEAGTFLPDSYPTPSPAYSAPGFLFYEKSKKRKKGSEKDPKKTRKKPKGQEGRSRFFRFLASVYVVEMDLDDIGCVNTSVPKQSSNGFGLEQDDKGNASEEGERTSAEGMQSPRETRHFQQRDLYALVSWLHHRVLPASSFDEHPHYTHPCSHMRTAAHPCSERQSELVARPQVSHRQERTWCEIRWMDAPLRAESAFWQGNAVVISDSSAVKHIFRQMYTYVKSPALRPLITKFVGNGVAWAEGDDHRFQRRMISPAFSASAVKKMVPCMLTCVDRLIVRLQNDCKTRGVLNMCNYIPGVILDIIGRVDFGYEFGPDSPECIAILGAWQTGVTQYEKKLIYQVGQKMLQEPPNVDGTDLFSILVRESWEGKRKHYIQALPRPMLRLRHLGSARWTQDSIATPRLSATYGGAGQQAAPINGLNAVKPDGERKLDDTTLLENASGISSQKLIMEILTFFMVGFETTSGTIHLILHDRAQHPHVQTRLREELLAADSAEVETIEALPYLDAVTREGLCLHPSVCKMHHVAAHDDILPLKDPITLSNGEVIMSLPVKAGDRFIIPFMGLNTNLNIWGPNAVQFIQERWLVGGSNLDIEELPRGPWGNVSNFADQPGIIFAELGTAAVKEIKLIVSALVKHFELKDTGVKVKKYLARAMQSFVDGKAVYLPLELIPLQHYI</sequence>
<dbReference type="InterPro" id="IPR036396">
    <property type="entry name" value="Cyt_P450_sf"/>
</dbReference>
<evidence type="ECO:0000256" key="2">
    <source>
        <dbReference type="ARBA" id="ARBA00004370"/>
    </source>
</evidence>
<dbReference type="Gene3D" id="1.10.630.10">
    <property type="entry name" value="Cytochrome P450"/>
    <property type="match status" value="1"/>
</dbReference>
<feature type="region of interest" description="Disordered" evidence="13">
    <location>
        <begin position="478"/>
        <end position="500"/>
    </location>
</feature>
<keyword evidence="5" id="KW-0349">Heme</keyword>
<evidence type="ECO:0000256" key="12">
    <source>
        <dbReference type="ARBA" id="ARBA00023136"/>
    </source>
</evidence>
<evidence type="ECO:0000256" key="8">
    <source>
        <dbReference type="ARBA" id="ARBA00022989"/>
    </source>
</evidence>
<dbReference type="Proteomes" id="UP001218218">
    <property type="component" value="Unassembled WGS sequence"/>
</dbReference>
<evidence type="ECO:0000256" key="11">
    <source>
        <dbReference type="ARBA" id="ARBA00023033"/>
    </source>
</evidence>
<accession>A0AAD7EWI3</accession>
<evidence type="ECO:0000256" key="10">
    <source>
        <dbReference type="ARBA" id="ARBA00023004"/>
    </source>
</evidence>
<feature type="region of interest" description="Disordered" evidence="13">
    <location>
        <begin position="530"/>
        <end position="566"/>
    </location>
</feature>
<keyword evidence="11" id="KW-0503">Monooxygenase</keyword>
<comment type="pathway">
    <text evidence="3">Secondary metabolite biosynthesis; terpenoid biosynthesis.</text>
</comment>
<feature type="compositionally biased region" description="Basic and acidic residues" evidence="13">
    <location>
        <begin position="541"/>
        <end position="555"/>
    </location>
</feature>
<dbReference type="PANTHER" id="PTHR24305:SF166">
    <property type="entry name" value="CYTOCHROME P450 12A4, MITOCHONDRIAL-RELATED"/>
    <property type="match status" value="1"/>
</dbReference>
<evidence type="ECO:0008006" key="16">
    <source>
        <dbReference type="Google" id="ProtNLM"/>
    </source>
</evidence>
<evidence type="ECO:0000256" key="7">
    <source>
        <dbReference type="ARBA" id="ARBA00022723"/>
    </source>
</evidence>
<dbReference type="InterPro" id="IPR050121">
    <property type="entry name" value="Cytochrome_P450_monoxygenase"/>
</dbReference>
<evidence type="ECO:0000256" key="1">
    <source>
        <dbReference type="ARBA" id="ARBA00001971"/>
    </source>
</evidence>
<comment type="cofactor">
    <cofactor evidence="1">
        <name>heme</name>
        <dbReference type="ChEBI" id="CHEBI:30413"/>
    </cofactor>
</comment>
<dbReference type="InterPro" id="IPR001128">
    <property type="entry name" value="Cyt_P450"/>
</dbReference>
<dbReference type="SUPFAM" id="SSF48264">
    <property type="entry name" value="Cytochrome P450"/>
    <property type="match status" value="1"/>
</dbReference>
<evidence type="ECO:0000256" key="13">
    <source>
        <dbReference type="SAM" id="MobiDB-lite"/>
    </source>
</evidence>
<dbReference type="GO" id="GO:0016020">
    <property type="term" value="C:membrane"/>
    <property type="evidence" value="ECO:0007669"/>
    <property type="project" value="UniProtKB-SubCell"/>
</dbReference>
<evidence type="ECO:0000256" key="5">
    <source>
        <dbReference type="ARBA" id="ARBA00022617"/>
    </source>
</evidence>
<keyword evidence="7" id="KW-0479">Metal-binding</keyword>
<comment type="subcellular location">
    <subcellularLocation>
        <location evidence="2">Membrane</location>
    </subcellularLocation>
</comment>
<name>A0AAD7EWI3_9AGAR</name>
<feature type="compositionally biased region" description="Basic residues" evidence="13">
    <location>
        <begin position="478"/>
        <end position="496"/>
    </location>
</feature>
<keyword evidence="6" id="KW-0812">Transmembrane</keyword>
<comment type="similarity">
    <text evidence="4">Belongs to the cytochrome P450 family.</text>
</comment>
<proteinExistence type="inferred from homology"/>